<evidence type="ECO:0000259" key="7">
    <source>
        <dbReference type="PROSITE" id="PS51296"/>
    </source>
</evidence>
<comment type="cofactor">
    <cofactor evidence="5">
        <name>[2Fe-2S] cluster</name>
        <dbReference type="ChEBI" id="CHEBI:190135"/>
    </cofactor>
</comment>
<evidence type="ECO:0000313" key="8">
    <source>
        <dbReference type="EMBL" id="KAA6435868.1"/>
    </source>
</evidence>
<gene>
    <name evidence="9" type="ORF">ACD591_03115</name>
    <name evidence="8" type="ORF">FOE74_08010</name>
</gene>
<keyword evidence="2" id="KW-0479">Metal-binding</keyword>
<evidence type="ECO:0000313" key="11">
    <source>
        <dbReference type="Proteomes" id="UP001570846"/>
    </source>
</evidence>
<reference evidence="9 11" key="3">
    <citation type="submission" date="2024-08" db="EMBL/GenBank/DDBJ databases">
        <authorList>
            <person name="Wei W."/>
        </authorList>
    </citation>
    <scope>NUCLEOTIDE SEQUENCE [LARGE SCALE GENOMIC DNA]</scope>
    <source>
        <strain evidence="9 11">XU2</strain>
    </source>
</reference>
<keyword evidence="3" id="KW-0408">Iron</keyword>
<dbReference type="Proteomes" id="UP001570846">
    <property type="component" value="Unassembled WGS sequence"/>
</dbReference>
<dbReference type="GO" id="GO:0051537">
    <property type="term" value="F:2 iron, 2 sulfur cluster binding"/>
    <property type="evidence" value="ECO:0007669"/>
    <property type="project" value="UniProtKB-KW"/>
</dbReference>
<sequence length="113" mass="12615">MQWIKLFDSEAEAKSQVPLTRSKAVMAAGREICVAHTPAGLFAVENLCPHLGDALSRGTTNYLNEIICPWHSYRFHLITGEECKGRTRPLTRFPLETREDGVYVQVPSTAPES</sequence>
<accession>A0A5M8QKW9</accession>
<reference evidence="8 10" key="1">
    <citation type="submission" date="2019-07" db="EMBL/GenBank/DDBJ databases">
        <authorList>
            <person name="Qu J.-H."/>
        </authorList>
    </citation>
    <scope>NUCLEOTIDE SEQUENCE [LARGE SCALE GENOMIC DNA]</scope>
    <source>
        <strain evidence="8 10">MDT1-10-3</strain>
    </source>
</reference>
<evidence type="ECO:0000256" key="6">
    <source>
        <dbReference type="ARBA" id="ARBA00038001"/>
    </source>
</evidence>
<dbReference type="InterPro" id="IPR017941">
    <property type="entry name" value="Rieske_2Fe-2S"/>
</dbReference>
<dbReference type="PROSITE" id="PS51296">
    <property type="entry name" value="RIESKE"/>
    <property type="match status" value="1"/>
</dbReference>
<keyword evidence="1" id="KW-0001">2Fe-2S</keyword>
<evidence type="ECO:0000256" key="4">
    <source>
        <dbReference type="ARBA" id="ARBA00023014"/>
    </source>
</evidence>
<dbReference type="Proteomes" id="UP000323866">
    <property type="component" value="Unassembled WGS sequence"/>
</dbReference>
<evidence type="ECO:0000256" key="1">
    <source>
        <dbReference type="ARBA" id="ARBA00022714"/>
    </source>
</evidence>
<dbReference type="AlphaFoldDB" id="A0A5M8QKW9"/>
<dbReference type="RefSeq" id="WP_149098059.1">
    <property type="nucleotide sequence ID" value="NZ_BMMG01000002.1"/>
</dbReference>
<dbReference type="PANTHER" id="PTHR21496">
    <property type="entry name" value="FERREDOXIN-RELATED"/>
    <property type="match status" value="1"/>
</dbReference>
<evidence type="ECO:0000256" key="2">
    <source>
        <dbReference type="ARBA" id="ARBA00022723"/>
    </source>
</evidence>
<organism evidence="8 10">
    <name type="scientific">Rufibacter glacialis</name>
    <dbReference type="NCBI Taxonomy" id="1259555"/>
    <lineage>
        <taxon>Bacteria</taxon>
        <taxon>Pseudomonadati</taxon>
        <taxon>Bacteroidota</taxon>
        <taxon>Cytophagia</taxon>
        <taxon>Cytophagales</taxon>
        <taxon>Hymenobacteraceae</taxon>
        <taxon>Rufibacter</taxon>
    </lineage>
</organism>
<protein>
    <submittedName>
        <fullName evidence="8">Rieske (2Fe-2S) protein</fullName>
    </submittedName>
</protein>
<reference evidence="8 10" key="2">
    <citation type="submission" date="2019-09" db="EMBL/GenBank/DDBJ databases">
        <title>A bacterium isolated from glacier soil.</title>
        <authorList>
            <person name="Liu Q."/>
        </authorList>
    </citation>
    <scope>NUCLEOTIDE SEQUENCE [LARGE SCALE GENOMIC DNA]</scope>
    <source>
        <strain evidence="8 10">MDT1-10-3</strain>
    </source>
</reference>
<dbReference type="GO" id="GO:0046872">
    <property type="term" value="F:metal ion binding"/>
    <property type="evidence" value="ECO:0007669"/>
    <property type="project" value="UniProtKB-KW"/>
</dbReference>
<dbReference type="Pfam" id="PF00355">
    <property type="entry name" value="Rieske"/>
    <property type="match status" value="1"/>
</dbReference>
<dbReference type="OrthoDB" id="593800at2"/>
<evidence type="ECO:0000256" key="5">
    <source>
        <dbReference type="ARBA" id="ARBA00034078"/>
    </source>
</evidence>
<proteinExistence type="inferred from homology"/>
<evidence type="ECO:0000313" key="10">
    <source>
        <dbReference type="Proteomes" id="UP000323866"/>
    </source>
</evidence>
<keyword evidence="11" id="KW-1185">Reference proteome</keyword>
<comment type="caution">
    <text evidence="8">The sequence shown here is derived from an EMBL/GenBank/DDBJ whole genome shotgun (WGS) entry which is preliminary data.</text>
</comment>
<dbReference type="EMBL" id="VKKZ01000019">
    <property type="protein sequence ID" value="KAA6435868.1"/>
    <property type="molecule type" value="Genomic_DNA"/>
</dbReference>
<dbReference type="PANTHER" id="PTHR21496:SF0">
    <property type="entry name" value="RIESKE DOMAIN-CONTAINING PROTEIN"/>
    <property type="match status" value="1"/>
</dbReference>
<dbReference type="EMBL" id="JBGOGF010000001">
    <property type="protein sequence ID" value="MFA1770268.1"/>
    <property type="molecule type" value="Genomic_DNA"/>
</dbReference>
<keyword evidence="4" id="KW-0411">Iron-sulfur</keyword>
<name>A0A5M8QKW9_9BACT</name>
<comment type="similarity">
    <text evidence="6">Belongs to the bacterial ring-hydroxylating dioxygenase ferredoxin component family.</text>
</comment>
<dbReference type="Gene3D" id="2.102.10.10">
    <property type="entry name" value="Rieske [2Fe-2S] iron-sulphur domain"/>
    <property type="match status" value="1"/>
</dbReference>
<dbReference type="CDD" id="cd03467">
    <property type="entry name" value="Rieske"/>
    <property type="match status" value="1"/>
</dbReference>
<feature type="domain" description="Rieske" evidence="7">
    <location>
        <begin position="9"/>
        <end position="104"/>
    </location>
</feature>
<evidence type="ECO:0000313" key="9">
    <source>
        <dbReference type="EMBL" id="MFA1770268.1"/>
    </source>
</evidence>
<dbReference type="InterPro" id="IPR036922">
    <property type="entry name" value="Rieske_2Fe-2S_sf"/>
</dbReference>
<evidence type="ECO:0000256" key="3">
    <source>
        <dbReference type="ARBA" id="ARBA00023004"/>
    </source>
</evidence>
<dbReference type="SUPFAM" id="SSF50022">
    <property type="entry name" value="ISP domain"/>
    <property type="match status" value="1"/>
</dbReference>